<dbReference type="EMBL" id="FOHX01000029">
    <property type="protein sequence ID" value="SEU47413.1"/>
    <property type="molecule type" value="Genomic_DNA"/>
</dbReference>
<evidence type="ECO:0000256" key="3">
    <source>
        <dbReference type="ARBA" id="ARBA00022840"/>
    </source>
</evidence>
<protein>
    <submittedName>
        <fullName evidence="5">DNA replication protein DnaC</fullName>
    </submittedName>
</protein>
<proteinExistence type="inferred from homology"/>
<gene>
    <name evidence="5" type="ORF">SAMN05421811_1293</name>
</gene>
<feature type="domain" description="AAA+ ATPase" evidence="4">
    <location>
        <begin position="101"/>
        <end position="234"/>
    </location>
</feature>
<keyword evidence="3" id="KW-0067">ATP-binding</keyword>
<evidence type="ECO:0000313" key="6">
    <source>
        <dbReference type="Proteomes" id="UP000199361"/>
    </source>
</evidence>
<dbReference type="InterPro" id="IPR003593">
    <property type="entry name" value="AAA+_ATPase"/>
</dbReference>
<evidence type="ECO:0000256" key="1">
    <source>
        <dbReference type="ARBA" id="ARBA00008059"/>
    </source>
</evidence>
<dbReference type="RefSeq" id="WP_091094233.1">
    <property type="nucleotide sequence ID" value="NZ_FOHX01000029.1"/>
</dbReference>
<dbReference type="PIRSF" id="PIRSF003073">
    <property type="entry name" value="DNAC_TnpB_IstB"/>
    <property type="match status" value="1"/>
</dbReference>
<dbReference type="CDD" id="cd00009">
    <property type="entry name" value="AAA"/>
    <property type="match status" value="1"/>
</dbReference>
<keyword evidence="6" id="KW-1185">Reference proteome</keyword>
<dbReference type="OrthoDB" id="9773429at2"/>
<name>A0A1I0LV58_9ACTN</name>
<dbReference type="InterPro" id="IPR028350">
    <property type="entry name" value="DNAC/IstB-like"/>
</dbReference>
<dbReference type="SUPFAM" id="SSF52540">
    <property type="entry name" value="P-loop containing nucleoside triphosphate hydrolases"/>
    <property type="match status" value="1"/>
</dbReference>
<sequence length="257" mass="28442">MSELVTARIRATATKLGLPHLAEHLNEHVGRADAARLGYLDFLDLVLEEEHAVREERRIRHALRISKMPHHKTLDDYDFSYQPELDARKVRDLATLAFVEAKANAALLGPPGVGKTHIAVALAVAACRAGFSVYFTTLDDMVRQLKAADAIGRLASKLRAYLRPHVLVLDEVGYLPLARDEANLVFQMISKRYEKGSILLTSNKAFSEWGQVFGDEVLASAILDRLLHHCEVIAINGPSYRLKNRLAAVTTEIAATG</sequence>
<dbReference type="PANTHER" id="PTHR30050:SF4">
    <property type="entry name" value="ATP-BINDING PROTEIN RV3427C IN INSERTION SEQUENCE-RELATED"/>
    <property type="match status" value="1"/>
</dbReference>
<organism evidence="5 6">
    <name type="scientific">Nonomuraea wenchangensis</name>
    <dbReference type="NCBI Taxonomy" id="568860"/>
    <lineage>
        <taxon>Bacteria</taxon>
        <taxon>Bacillati</taxon>
        <taxon>Actinomycetota</taxon>
        <taxon>Actinomycetes</taxon>
        <taxon>Streptosporangiales</taxon>
        <taxon>Streptosporangiaceae</taxon>
        <taxon>Nonomuraea</taxon>
    </lineage>
</organism>
<dbReference type="InterPro" id="IPR047661">
    <property type="entry name" value="IstB"/>
</dbReference>
<dbReference type="InterPro" id="IPR027417">
    <property type="entry name" value="P-loop_NTPase"/>
</dbReference>
<keyword evidence="2" id="KW-0547">Nucleotide-binding</keyword>
<dbReference type="GO" id="GO:0005524">
    <property type="term" value="F:ATP binding"/>
    <property type="evidence" value="ECO:0007669"/>
    <property type="project" value="UniProtKB-KW"/>
</dbReference>
<comment type="similarity">
    <text evidence="1">Belongs to the IS21/IS1162 putative ATP-binding protein family.</text>
</comment>
<accession>A0A1I0LV58</accession>
<dbReference type="SMART" id="SM00382">
    <property type="entry name" value="AAA"/>
    <property type="match status" value="1"/>
</dbReference>
<dbReference type="GO" id="GO:0006260">
    <property type="term" value="P:DNA replication"/>
    <property type="evidence" value="ECO:0007669"/>
    <property type="project" value="TreeGrafter"/>
</dbReference>
<dbReference type="InterPro" id="IPR002611">
    <property type="entry name" value="IstB_ATP-bd"/>
</dbReference>
<dbReference type="Pfam" id="PF01695">
    <property type="entry name" value="IstB_IS21"/>
    <property type="match status" value="1"/>
</dbReference>
<evidence type="ECO:0000256" key="2">
    <source>
        <dbReference type="ARBA" id="ARBA00022741"/>
    </source>
</evidence>
<evidence type="ECO:0000259" key="4">
    <source>
        <dbReference type="SMART" id="SM00382"/>
    </source>
</evidence>
<dbReference type="AlphaFoldDB" id="A0A1I0LV58"/>
<reference evidence="5 6" key="1">
    <citation type="submission" date="2016-10" db="EMBL/GenBank/DDBJ databases">
        <authorList>
            <person name="de Groot N.N."/>
        </authorList>
    </citation>
    <scope>NUCLEOTIDE SEQUENCE [LARGE SCALE GENOMIC DNA]</scope>
    <source>
        <strain evidence="5 6">CGMCC 4.5598</strain>
    </source>
</reference>
<dbReference type="NCBIfam" id="NF038214">
    <property type="entry name" value="IS21_help_AAA"/>
    <property type="match status" value="1"/>
</dbReference>
<dbReference type="Gene3D" id="3.40.50.300">
    <property type="entry name" value="P-loop containing nucleotide triphosphate hydrolases"/>
    <property type="match status" value="1"/>
</dbReference>
<dbReference type="Proteomes" id="UP000199361">
    <property type="component" value="Unassembled WGS sequence"/>
</dbReference>
<dbReference type="STRING" id="568860.SAMN05421811_1293"/>
<evidence type="ECO:0000313" key="5">
    <source>
        <dbReference type="EMBL" id="SEU47413.1"/>
    </source>
</evidence>
<dbReference type="PANTHER" id="PTHR30050">
    <property type="entry name" value="CHROMOSOMAL REPLICATION INITIATOR PROTEIN DNAA"/>
    <property type="match status" value="1"/>
</dbReference>